<evidence type="ECO:0000256" key="1">
    <source>
        <dbReference type="ARBA" id="ARBA00004141"/>
    </source>
</evidence>
<evidence type="ECO:0000313" key="7">
    <source>
        <dbReference type="EMBL" id="TFV99974.1"/>
    </source>
</evidence>
<comment type="subcellular location">
    <subcellularLocation>
        <location evidence="1">Membrane</location>
        <topology evidence="1">Multi-pass membrane protein</topology>
    </subcellularLocation>
</comment>
<keyword evidence="4 5" id="KW-0472">Membrane</keyword>
<reference evidence="7 8" key="1">
    <citation type="journal article" date="2018" name="J. Microbiol.">
        <title>Leifsonia flava sp. nov., a novel actinobacterium isolated from the rhizosphere of Aquilegia viridiflora.</title>
        <authorList>
            <person name="Cai Y."/>
            <person name="Tao W.Z."/>
            <person name="Ma Y.J."/>
            <person name="Cheng J."/>
            <person name="Zhang M.Y."/>
            <person name="Zhang Y.X."/>
        </authorList>
    </citation>
    <scope>NUCLEOTIDE SEQUENCE [LARGE SCALE GENOMIC DNA]</scope>
    <source>
        <strain evidence="7 8">SYP-B2174</strain>
    </source>
</reference>
<dbReference type="EMBL" id="SPQZ01000001">
    <property type="protein sequence ID" value="TFV99974.1"/>
    <property type="molecule type" value="Genomic_DNA"/>
</dbReference>
<sequence length="355" mass="37423">MRPRFDTAAAWARTRDALPPVAQITVTAVASFAFAHYVVGHQSPLIAAIVVISALGFVRDARPVRILETVLGMTLGIALAELLLLGFGIGLLQYAVALALTMLVARFLLPNPAFAVAAAVQCSLVMLSPLPAGGPFTRTVDALVGGAFALLATVLIPRDPGKAATRAGLRILAEHDGILADLSAALAEGSAPRADSALARARATQPLTDAWSNAVESGVAIARLSPFLRRRRFDLARQASMQAAIELCTRSLRVVARRAAYVARDGAPRLAVADLLARVRVSVELISESLTDVSLQPVARQSLVEVARHLDPAGMAPDGDFADRNLVQAMRPYIVDALAATGMNADEARDLLPRA</sequence>
<dbReference type="AlphaFoldDB" id="A0A4Y9R5T1"/>
<evidence type="ECO:0000256" key="5">
    <source>
        <dbReference type="SAM" id="Phobius"/>
    </source>
</evidence>
<keyword evidence="3 5" id="KW-1133">Transmembrane helix</keyword>
<feature type="transmembrane region" description="Helical" evidence="5">
    <location>
        <begin position="139"/>
        <end position="156"/>
    </location>
</feature>
<proteinExistence type="predicted"/>
<dbReference type="RefSeq" id="WP_135118859.1">
    <property type="nucleotide sequence ID" value="NZ_SPQZ01000001.1"/>
</dbReference>
<comment type="caution">
    <text evidence="7">The sequence shown here is derived from an EMBL/GenBank/DDBJ whole genome shotgun (WGS) entry which is preliminary data.</text>
</comment>
<evidence type="ECO:0000256" key="3">
    <source>
        <dbReference type="ARBA" id="ARBA00022989"/>
    </source>
</evidence>
<evidence type="ECO:0000256" key="4">
    <source>
        <dbReference type="ARBA" id="ARBA00023136"/>
    </source>
</evidence>
<dbReference type="GO" id="GO:0016020">
    <property type="term" value="C:membrane"/>
    <property type="evidence" value="ECO:0007669"/>
    <property type="project" value="UniProtKB-SubCell"/>
</dbReference>
<evidence type="ECO:0000259" key="6">
    <source>
        <dbReference type="Pfam" id="PF13515"/>
    </source>
</evidence>
<dbReference type="Pfam" id="PF13515">
    <property type="entry name" value="FUSC_2"/>
    <property type="match status" value="1"/>
</dbReference>
<evidence type="ECO:0000256" key="2">
    <source>
        <dbReference type="ARBA" id="ARBA00022692"/>
    </source>
</evidence>
<evidence type="ECO:0000313" key="8">
    <source>
        <dbReference type="Proteomes" id="UP000298127"/>
    </source>
</evidence>
<gene>
    <name evidence="7" type="ORF">E4M00_01900</name>
</gene>
<protein>
    <submittedName>
        <fullName evidence="7">FUSC family protein</fullName>
    </submittedName>
</protein>
<dbReference type="InterPro" id="IPR049453">
    <property type="entry name" value="Memb_transporter_dom"/>
</dbReference>
<organism evidence="7 8">
    <name type="scientific">Orlajensenia leifsoniae</name>
    <dbReference type="NCBI Taxonomy" id="2561933"/>
    <lineage>
        <taxon>Bacteria</taxon>
        <taxon>Bacillati</taxon>
        <taxon>Actinomycetota</taxon>
        <taxon>Actinomycetes</taxon>
        <taxon>Micrococcales</taxon>
        <taxon>Microbacteriaceae</taxon>
        <taxon>Orlajensenia</taxon>
    </lineage>
</organism>
<accession>A0A4Y9R5T1</accession>
<feature type="domain" description="Integral membrane bound transporter" evidence="6">
    <location>
        <begin position="34"/>
        <end position="152"/>
    </location>
</feature>
<keyword evidence="8" id="KW-1185">Reference proteome</keyword>
<keyword evidence="2 5" id="KW-0812">Transmembrane</keyword>
<dbReference type="Proteomes" id="UP000298127">
    <property type="component" value="Unassembled WGS sequence"/>
</dbReference>
<name>A0A4Y9R5T1_9MICO</name>